<evidence type="ECO:0000256" key="3">
    <source>
        <dbReference type="ARBA" id="ARBA00022833"/>
    </source>
</evidence>
<sequence length="386" mass="43202">MSNQTNIKTTESLTSQSNTGSLTSQSNTESLTSQSDTTESLTSQSDTESLTSQSDTTESLTSQSDTVITASSSSETNHNDRPIRKETNLWPKVKEYLLSRAELETDPHTVTPRPMCALCDENELDIAGVLATDITSVRFDGAVLPCSHMFCIPCLNEYEDNLPDPNPYDAVYNPVCGRRKLTREYKCPACRADMHHRKCWCEVGACNLPSYDLLDGGVAESGGQWVPKMLHPGERNQEEIEVLEWVDHDPAVMDFETRLKLVELVNAVPTTMPEWEAAVEVGWAAATSENNDDDDDDDDELEQHETITEHQKTSGELNTRPVGITISNDADLNGKIYPIILWNQAITPVCPKCDRERLLRFASAMFPVLEEMPDWFRHRGVQKTEK</sequence>
<evidence type="ECO:0000256" key="1">
    <source>
        <dbReference type="ARBA" id="ARBA00022723"/>
    </source>
</evidence>
<evidence type="ECO:0000256" key="4">
    <source>
        <dbReference type="PROSITE-ProRule" id="PRU00175"/>
    </source>
</evidence>
<proteinExistence type="predicted"/>
<dbReference type="Gene3D" id="3.30.40.10">
    <property type="entry name" value="Zinc/RING finger domain, C3HC4 (zinc finger)"/>
    <property type="match status" value="1"/>
</dbReference>
<reference evidence="7" key="1">
    <citation type="journal article" date="2023" name="Mol. Phylogenet. Evol.">
        <title>Genome-scale phylogeny and comparative genomics of the fungal order Sordariales.</title>
        <authorList>
            <person name="Hensen N."/>
            <person name="Bonometti L."/>
            <person name="Westerberg I."/>
            <person name="Brannstrom I.O."/>
            <person name="Guillou S."/>
            <person name="Cros-Aarteil S."/>
            <person name="Calhoun S."/>
            <person name="Haridas S."/>
            <person name="Kuo A."/>
            <person name="Mondo S."/>
            <person name="Pangilinan J."/>
            <person name="Riley R."/>
            <person name="LaButti K."/>
            <person name="Andreopoulos B."/>
            <person name="Lipzen A."/>
            <person name="Chen C."/>
            <person name="Yan M."/>
            <person name="Daum C."/>
            <person name="Ng V."/>
            <person name="Clum A."/>
            <person name="Steindorff A."/>
            <person name="Ohm R.A."/>
            <person name="Martin F."/>
            <person name="Silar P."/>
            <person name="Natvig D.O."/>
            <person name="Lalanne C."/>
            <person name="Gautier V."/>
            <person name="Ament-Velasquez S.L."/>
            <person name="Kruys A."/>
            <person name="Hutchinson M.I."/>
            <person name="Powell A.J."/>
            <person name="Barry K."/>
            <person name="Miller A.N."/>
            <person name="Grigoriev I.V."/>
            <person name="Debuchy R."/>
            <person name="Gladieux P."/>
            <person name="Hiltunen Thoren M."/>
            <person name="Johannesson H."/>
        </authorList>
    </citation>
    <scope>NUCLEOTIDE SEQUENCE</scope>
    <source>
        <strain evidence="7">CBS 560.94</strain>
    </source>
</reference>
<feature type="compositionally biased region" description="Polar residues" evidence="5">
    <location>
        <begin position="1"/>
        <end position="76"/>
    </location>
</feature>
<evidence type="ECO:0000313" key="8">
    <source>
        <dbReference type="Proteomes" id="UP001278500"/>
    </source>
</evidence>
<keyword evidence="1" id="KW-0479">Metal-binding</keyword>
<reference evidence="7" key="2">
    <citation type="submission" date="2023-06" db="EMBL/GenBank/DDBJ databases">
        <authorList>
            <consortium name="Lawrence Berkeley National Laboratory"/>
            <person name="Haridas S."/>
            <person name="Hensen N."/>
            <person name="Bonometti L."/>
            <person name="Westerberg I."/>
            <person name="Brannstrom I.O."/>
            <person name="Guillou S."/>
            <person name="Cros-Aarteil S."/>
            <person name="Calhoun S."/>
            <person name="Kuo A."/>
            <person name="Mondo S."/>
            <person name="Pangilinan J."/>
            <person name="Riley R."/>
            <person name="Labutti K."/>
            <person name="Andreopoulos B."/>
            <person name="Lipzen A."/>
            <person name="Chen C."/>
            <person name="Yanf M."/>
            <person name="Daum C."/>
            <person name="Ng V."/>
            <person name="Clum A."/>
            <person name="Steindorff A."/>
            <person name="Ohm R."/>
            <person name="Martin F."/>
            <person name="Silar P."/>
            <person name="Natvig D."/>
            <person name="Lalanne C."/>
            <person name="Gautier V."/>
            <person name="Ament-Velasquez S.L."/>
            <person name="Kruys A."/>
            <person name="Hutchinson M.I."/>
            <person name="Powell A.J."/>
            <person name="Barry K."/>
            <person name="Miller A.N."/>
            <person name="Grigoriev I.V."/>
            <person name="Debuchy R."/>
            <person name="Gladieux P."/>
            <person name="Thoren M.H."/>
            <person name="Johannesson H."/>
        </authorList>
    </citation>
    <scope>NUCLEOTIDE SEQUENCE</scope>
    <source>
        <strain evidence="7">CBS 560.94</strain>
    </source>
</reference>
<dbReference type="GO" id="GO:0008270">
    <property type="term" value="F:zinc ion binding"/>
    <property type="evidence" value="ECO:0007669"/>
    <property type="project" value="UniProtKB-KW"/>
</dbReference>
<evidence type="ECO:0000256" key="2">
    <source>
        <dbReference type="ARBA" id="ARBA00022771"/>
    </source>
</evidence>
<comment type="caution">
    <text evidence="7">The sequence shown here is derived from an EMBL/GenBank/DDBJ whole genome shotgun (WGS) entry which is preliminary data.</text>
</comment>
<dbReference type="Proteomes" id="UP001278500">
    <property type="component" value="Unassembled WGS sequence"/>
</dbReference>
<accession>A0AAE0JNM8</accession>
<keyword evidence="8" id="KW-1185">Reference proteome</keyword>
<feature type="compositionally biased region" description="Basic and acidic residues" evidence="5">
    <location>
        <begin position="77"/>
        <end position="86"/>
    </location>
</feature>
<dbReference type="PROSITE" id="PS00518">
    <property type="entry name" value="ZF_RING_1"/>
    <property type="match status" value="1"/>
</dbReference>
<dbReference type="AlphaFoldDB" id="A0AAE0JNM8"/>
<gene>
    <name evidence="7" type="ORF">B0H65DRAFT_562739</name>
</gene>
<dbReference type="RefSeq" id="XP_062685988.1">
    <property type="nucleotide sequence ID" value="XM_062830211.1"/>
</dbReference>
<dbReference type="InterPro" id="IPR013083">
    <property type="entry name" value="Znf_RING/FYVE/PHD"/>
</dbReference>
<dbReference type="PROSITE" id="PS50089">
    <property type="entry name" value="ZF_RING_2"/>
    <property type="match status" value="1"/>
</dbReference>
<dbReference type="SMART" id="SM00184">
    <property type="entry name" value="RING"/>
    <property type="match status" value="1"/>
</dbReference>
<feature type="region of interest" description="Disordered" evidence="5">
    <location>
        <begin position="1"/>
        <end position="86"/>
    </location>
</feature>
<keyword evidence="2 4" id="KW-0863">Zinc-finger</keyword>
<dbReference type="InterPro" id="IPR017907">
    <property type="entry name" value="Znf_RING_CS"/>
</dbReference>
<dbReference type="SUPFAM" id="SSF57850">
    <property type="entry name" value="RING/U-box"/>
    <property type="match status" value="1"/>
</dbReference>
<dbReference type="EMBL" id="JAUEPP010000001">
    <property type="protein sequence ID" value="KAK3354610.1"/>
    <property type="molecule type" value="Genomic_DNA"/>
</dbReference>
<dbReference type="GeneID" id="87867365"/>
<keyword evidence="3" id="KW-0862">Zinc</keyword>
<organism evidence="7 8">
    <name type="scientific">Neurospora tetraspora</name>
    <dbReference type="NCBI Taxonomy" id="94610"/>
    <lineage>
        <taxon>Eukaryota</taxon>
        <taxon>Fungi</taxon>
        <taxon>Dikarya</taxon>
        <taxon>Ascomycota</taxon>
        <taxon>Pezizomycotina</taxon>
        <taxon>Sordariomycetes</taxon>
        <taxon>Sordariomycetidae</taxon>
        <taxon>Sordariales</taxon>
        <taxon>Sordariaceae</taxon>
        <taxon>Neurospora</taxon>
    </lineage>
</organism>
<feature type="domain" description="RING-type" evidence="6">
    <location>
        <begin position="116"/>
        <end position="191"/>
    </location>
</feature>
<name>A0AAE0JNM8_9PEZI</name>
<protein>
    <recommendedName>
        <fullName evidence="6">RING-type domain-containing protein</fullName>
    </recommendedName>
</protein>
<evidence type="ECO:0000256" key="5">
    <source>
        <dbReference type="SAM" id="MobiDB-lite"/>
    </source>
</evidence>
<evidence type="ECO:0000313" key="7">
    <source>
        <dbReference type="EMBL" id="KAK3354610.1"/>
    </source>
</evidence>
<evidence type="ECO:0000259" key="6">
    <source>
        <dbReference type="PROSITE" id="PS50089"/>
    </source>
</evidence>
<dbReference type="InterPro" id="IPR001841">
    <property type="entry name" value="Znf_RING"/>
</dbReference>